<organism evidence="2 3">
    <name type="scientific">Penicillium cf. viridicatum</name>
    <dbReference type="NCBI Taxonomy" id="2972119"/>
    <lineage>
        <taxon>Eukaryota</taxon>
        <taxon>Fungi</taxon>
        <taxon>Dikarya</taxon>
        <taxon>Ascomycota</taxon>
        <taxon>Pezizomycotina</taxon>
        <taxon>Eurotiomycetes</taxon>
        <taxon>Eurotiomycetidae</taxon>
        <taxon>Eurotiales</taxon>
        <taxon>Aspergillaceae</taxon>
        <taxon>Penicillium</taxon>
    </lineage>
</organism>
<comment type="caution">
    <text evidence="2">The sequence shown here is derived from an EMBL/GenBank/DDBJ whole genome shotgun (WGS) entry which is preliminary data.</text>
</comment>
<keyword evidence="3" id="KW-1185">Reference proteome</keyword>
<reference evidence="2" key="2">
    <citation type="journal article" date="2023" name="IMA Fungus">
        <title>Comparative genomic study of the Penicillium genus elucidates a diverse pangenome and 15 lateral gene transfer events.</title>
        <authorList>
            <person name="Petersen C."/>
            <person name="Sorensen T."/>
            <person name="Nielsen M.R."/>
            <person name="Sondergaard T.E."/>
            <person name="Sorensen J.L."/>
            <person name="Fitzpatrick D.A."/>
            <person name="Frisvad J.C."/>
            <person name="Nielsen K.L."/>
        </authorList>
    </citation>
    <scope>NUCLEOTIDE SEQUENCE</scope>
    <source>
        <strain evidence="2">IBT 20477</strain>
    </source>
</reference>
<proteinExistence type="predicted"/>
<evidence type="ECO:0000313" key="2">
    <source>
        <dbReference type="EMBL" id="KAJ5182144.1"/>
    </source>
</evidence>
<evidence type="ECO:0000256" key="1">
    <source>
        <dbReference type="SAM" id="MobiDB-lite"/>
    </source>
</evidence>
<accession>A0A9W9INA6</accession>
<sequence length="83" mass="8839">MREREALTLPLSTAPDPTNQTATPEQAPTVMHNAQELSVISNTRSQVKNLGIETAGSRGTFLPEGALKVGEGSPASWAVTRHE</sequence>
<name>A0A9W9INA6_9EURO</name>
<feature type="compositionally biased region" description="Polar residues" evidence="1">
    <location>
        <begin position="15"/>
        <end position="25"/>
    </location>
</feature>
<evidence type="ECO:0000313" key="3">
    <source>
        <dbReference type="Proteomes" id="UP001150942"/>
    </source>
</evidence>
<feature type="region of interest" description="Disordered" evidence="1">
    <location>
        <begin position="1"/>
        <end position="25"/>
    </location>
</feature>
<gene>
    <name evidence="2" type="ORF">N7449_012291</name>
</gene>
<dbReference type="Proteomes" id="UP001150942">
    <property type="component" value="Unassembled WGS sequence"/>
</dbReference>
<dbReference type="EMBL" id="JAPQKQ010000009">
    <property type="protein sequence ID" value="KAJ5182144.1"/>
    <property type="molecule type" value="Genomic_DNA"/>
</dbReference>
<protein>
    <submittedName>
        <fullName evidence="2">Uncharacterized protein</fullName>
    </submittedName>
</protein>
<reference evidence="2" key="1">
    <citation type="submission" date="2022-11" db="EMBL/GenBank/DDBJ databases">
        <authorList>
            <person name="Petersen C."/>
        </authorList>
    </citation>
    <scope>NUCLEOTIDE SEQUENCE</scope>
    <source>
        <strain evidence="2">IBT 20477</strain>
    </source>
</reference>
<dbReference type="AlphaFoldDB" id="A0A9W9INA6"/>